<dbReference type="InterPro" id="IPR011055">
    <property type="entry name" value="Dup_hybrid_motif"/>
</dbReference>
<dbReference type="PANTHER" id="PTHR21666:SF270">
    <property type="entry name" value="MUREIN HYDROLASE ACTIVATOR ENVC"/>
    <property type="match status" value="1"/>
</dbReference>
<dbReference type="CDD" id="cd12797">
    <property type="entry name" value="M23_peptidase"/>
    <property type="match status" value="1"/>
</dbReference>
<dbReference type="EMBL" id="JAAGWH010000066">
    <property type="protein sequence ID" value="NEK96491.1"/>
    <property type="molecule type" value="Genomic_DNA"/>
</dbReference>
<evidence type="ECO:0000313" key="5">
    <source>
        <dbReference type="Proteomes" id="UP000471152"/>
    </source>
</evidence>
<evidence type="ECO:0000313" key="2">
    <source>
        <dbReference type="EMBL" id="NEK96491.1"/>
    </source>
</evidence>
<proteinExistence type="predicted"/>
<dbReference type="Proteomes" id="UP000468828">
    <property type="component" value="Unassembled WGS sequence"/>
</dbReference>
<dbReference type="InterPro" id="IPR050570">
    <property type="entry name" value="Cell_wall_metabolism_enzyme"/>
</dbReference>
<feature type="domain" description="M23ase beta-sheet core" evidence="1">
    <location>
        <begin position="234"/>
        <end position="330"/>
    </location>
</feature>
<dbReference type="Proteomes" id="UP000471152">
    <property type="component" value="Unassembled WGS sequence"/>
</dbReference>
<accession>A0A6P0EXR6</accession>
<keyword evidence="4" id="KW-1185">Reference proteome</keyword>
<dbReference type="AlphaFoldDB" id="A0A6P0EXR6"/>
<dbReference type="Gene3D" id="2.70.70.10">
    <property type="entry name" value="Glucose Permease (Domain IIA)"/>
    <property type="match status" value="1"/>
</dbReference>
<sequence length="342" mass="34215">MAALVPIALFFVLLGTVMLGGLSGAVATASTSCQASGGGATVDLGALPADAVAGYSGEQLVNAALVMNAGASLGLSVQGQTIGVMTAMGESGLRVLDRGDLAGPDSRGLFQQRDNGAWGSYADRMDPTTSATNFFRALQRVTGWEALSPTAAAHAVQRNADPGYYTPFWDPAGQVVAALTGVPVETLNPGGGALACSPGGGAGALPGVPLPPGAWTKPAVGPLTSVYGMRWGRPHNGIDIAPPCSSPIYAAAAGTVVGTGPSTGYGNLITVDHGDGVVTRYAHMYPADVLTAVGQTVVAGQQIARVGSYGDSTGCHLHFEVLRGGAFTDPLPVLASVGVSVQ</sequence>
<dbReference type="Pfam" id="PF01551">
    <property type="entry name" value="Peptidase_M23"/>
    <property type="match status" value="1"/>
</dbReference>
<organism evidence="2 4">
    <name type="scientific">Modestobacter muralis</name>
    <dbReference type="NCBI Taxonomy" id="1608614"/>
    <lineage>
        <taxon>Bacteria</taxon>
        <taxon>Bacillati</taxon>
        <taxon>Actinomycetota</taxon>
        <taxon>Actinomycetes</taxon>
        <taxon>Geodermatophilales</taxon>
        <taxon>Geodermatophilaceae</taxon>
        <taxon>Modestobacter</taxon>
    </lineage>
</organism>
<evidence type="ECO:0000313" key="4">
    <source>
        <dbReference type="Proteomes" id="UP000468828"/>
    </source>
</evidence>
<evidence type="ECO:0000259" key="1">
    <source>
        <dbReference type="Pfam" id="PF01551"/>
    </source>
</evidence>
<evidence type="ECO:0000313" key="3">
    <source>
        <dbReference type="EMBL" id="NEN53391.1"/>
    </source>
</evidence>
<reference evidence="3 5" key="2">
    <citation type="submission" date="2020-02" db="EMBL/GenBank/DDBJ databases">
        <title>The WGS of Modestobacter muralis DSM 100205.</title>
        <authorList>
            <person name="Jiang Z."/>
        </authorList>
    </citation>
    <scope>NUCLEOTIDE SEQUENCE [LARGE SCALE GENOMIC DNA]</scope>
    <source>
        <strain evidence="3 5">DSM 100205</strain>
    </source>
</reference>
<reference evidence="2 4" key="1">
    <citation type="submission" date="2020-01" db="EMBL/GenBank/DDBJ databases">
        <title>the WGS Modestobacter muralis CPCC 204518.</title>
        <authorList>
            <person name="Jiang Z."/>
        </authorList>
    </citation>
    <scope>NUCLEOTIDE SEQUENCE [LARGE SCALE GENOMIC DNA]</scope>
    <source>
        <strain evidence="2 4">DSM 100205</strain>
    </source>
</reference>
<dbReference type="EMBL" id="JAAGWB010000069">
    <property type="protein sequence ID" value="NEN53391.1"/>
    <property type="molecule type" value="Genomic_DNA"/>
</dbReference>
<comment type="caution">
    <text evidence="2">The sequence shown here is derived from an EMBL/GenBank/DDBJ whole genome shotgun (WGS) entry which is preliminary data.</text>
</comment>
<protein>
    <submittedName>
        <fullName evidence="2">M23 family metallopeptidase</fullName>
    </submittedName>
</protein>
<dbReference type="SUPFAM" id="SSF51261">
    <property type="entry name" value="Duplicated hybrid motif"/>
    <property type="match status" value="1"/>
</dbReference>
<dbReference type="InterPro" id="IPR016047">
    <property type="entry name" value="M23ase_b-sheet_dom"/>
</dbReference>
<name>A0A6P0EXR6_9ACTN</name>
<dbReference type="PANTHER" id="PTHR21666">
    <property type="entry name" value="PEPTIDASE-RELATED"/>
    <property type="match status" value="1"/>
</dbReference>
<dbReference type="GO" id="GO:0004222">
    <property type="term" value="F:metalloendopeptidase activity"/>
    <property type="evidence" value="ECO:0007669"/>
    <property type="project" value="TreeGrafter"/>
</dbReference>
<dbReference type="RefSeq" id="WP_211661803.1">
    <property type="nucleotide sequence ID" value="NZ_JAAGWH010000066.1"/>
</dbReference>
<gene>
    <name evidence="3" type="ORF">G3R41_21015</name>
    <name evidence="2" type="ORF">GCU67_20300</name>
</gene>